<protein>
    <submittedName>
        <fullName evidence="2">PIN domain-containing protein</fullName>
    </submittedName>
</protein>
<reference evidence="2" key="1">
    <citation type="submission" date="2021-06" db="EMBL/GenBank/DDBJ databases">
        <title>44 bacteria genomes isolated from Dapeng, Shenzhen.</title>
        <authorList>
            <person name="Zheng W."/>
            <person name="Yu S."/>
            <person name="Huang Y."/>
        </authorList>
    </citation>
    <scope>NUCLEOTIDE SEQUENCE</scope>
    <source>
        <strain evidence="2">DP5N28-2</strain>
    </source>
</reference>
<feature type="domain" description="PIN" evidence="1">
    <location>
        <begin position="3"/>
        <end position="114"/>
    </location>
</feature>
<dbReference type="Proteomes" id="UP000753961">
    <property type="component" value="Unassembled WGS sequence"/>
</dbReference>
<dbReference type="InterPro" id="IPR002716">
    <property type="entry name" value="PIN_dom"/>
</dbReference>
<keyword evidence="3" id="KW-1185">Reference proteome</keyword>
<accession>A0A953HRG1</accession>
<dbReference type="SUPFAM" id="SSF88723">
    <property type="entry name" value="PIN domain-like"/>
    <property type="match status" value="1"/>
</dbReference>
<dbReference type="InterPro" id="IPR029060">
    <property type="entry name" value="PIN-like_dom_sf"/>
</dbReference>
<dbReference type="RefSeq" id="WP_222581095.1">
    <property type="nucleotide sequence ID" value="NZ_JAHVHU010000015.1"/>
</dbReference>
<evidence type="ECO:0000313" key="3">
    <source>
        <dbReference type="Proteomes" id="UP000753961"/>
    </source>
</evidence>
<evidence type="ECO:0000313" key="2">
    <source>
        <dbReference type="EMBL" id="MBY5959558.1"/>
    </source>
</evidence>
<comment type="caution">
    <text evidence="2">The sequence shown here is derived from an EMBL/GenBank/DDBJ whole genome shotgun (WGS) entry which is preliminary data.</text>
</comment>
<gene>
    <name evidence="2" type="ORF">KUV50_15505</name>
</gene>
<proteinExistence type="predicted"/>
<evidence type="ECO:0000259" key="1">
    <source>
        <dbReference type="Pfam" id="PF13470"/>
    </source>
</evidence>
<dbReference type="AlphaFoldDB" id="A0A953HRG1"/>
<dbReference type="Pfam" id="PF13470">
    <property type="entry name" value="PIN_3"/>
    <property type="match status" value="1"/>
</dbReference>
<organism evidence="2 3">
    <name type="scientific">Membranihabitans marinus</name>
    <dbReference type="NCBI Taxonomy" id="1227546"/>
    <lineage>
        <taxon>Bacteria</taxon>
        <taxon>Pseudomonadati</taxon>
        <taxon>Bacteroidota</taxon>
        <taxon>Saprospiria</taxon>
        <taxon>Saprospirales</taxon>
        <taxon>Saprospiraceae</taxon>
        <taxon>Membranihabitans</taxon>
    </lineage>
</organism>
<sequence length="139" mass="16066">MNIFLDANILVSVLNKEYPVFTYSSRIMSLVKYPHIQLYTTPVCLAIAWYFAEKKHGRIRANQKMALLCSHIETAAVDHSVVQRALQNKAVEDFEDRLEYHSALMTGCEFIITESPDDFYFSKIPVLRAQEFLIHHVTV</sequence>
<dbReference type="EMBL" id="JAHVHU010000015">
    <property type="protein sequence ID" value="MBY5959558.1"/>
    <property type="molecule type" value="Genomic_DNA"/>
</dbReference>
<name>A0A953HRG1_9BACT</name>